<proteinExistence type="predicted"/>
<evidence type="ECO:0008006" key="4">
    <source>
        <dbReference type="Google" id="ProtNLM"/>
    </source>
</evidence>
<feature type="region of interest" description="Disordered" evidence="1">
    <location>
        <begin position="100"/>
        <end position="144"/>
    </location>
</feature>
<comment type="caution">
    <text evidence="2">The sequence shown here is derived from an EMBL/GenBank/DDBJ whole genome shotgun (WGS) entry which is preliminary data.</text>
</comment>
<evidence type="ECO:0000313" key="3">
    <source>
        <dbReference type="Proteomes" id="UP000019277"/>
    </source>
</evidence>
<dbReference type="AlphaFoldDB" id="W7IUP6"/>
<name>W7IUP6_9PSEU</name>
<protein>
    <recommendedName>
        <fullName evidence="4">YbaB/EbfC DNA-binding family protein</fullName>
    </recommendedName>
</protein>
<dbReference type="RefSeq" id="WP_035278455.1">
    <property type="nucleotide sequence ID" value="NZ_AYXG01000024.1"/>
</dbReference>
<evidence type="ECO:0000313" key="2">
    <source>
        <dbReference type="EMBL" id="EWC64063.1"/>
    </source>
</evidence>
<sequence length="144" mass="15396">MNDLSTDDLLALAEDLDARTRDLPARLAAVTGRATGRHGIEVTVTMSGMLTALDLGEACRHLTAPELTRELESLIHQATDTALAAGVDIVSPIAGPELTTELQRLTAPPHREPSTADDPQENVVDSRAAEPEEDFSAQTFALRD</sequence>
<reference evidence="2 3" key="1">
    <citation type="journal article" date="2014" name="Genome Announc.">
        <title>Draft Genome Sequence of the Antitrypanosomally Active Sponge-Associated Bacterium Actinokineospora sp. Strain EG49.</title>
        <authorList>
            <person name="Harjes J."/>
            <person name="Ryu T."/>
            <person name="Abdelmohsen U.R."/>
            <person name="Moitinho-Silva L."/>
            <person name="Horn H."/>
            <person name="Ravasi T."/>
            <person name="Hentschel U."/>
        </authorList>
    </citation>
    <scope>NUCLEOTIDE SEQUENCE [LARGE SCALE GENOMIC DNA]</scope>
    <source>
        <strain evidence="2 3">EG49</strain>
    </source>
</reference>
<organism evidence="2 3">
    <name type="scientific">Actinokineospora spheciospongiae</name>
    <dbReference type="NCBI Taxonomy" id="909613"/>
    <lineage>
        <taxon>Bacteria</taxon>
        <taxon>Bacillati</taxon>
        <taxon>Actinomycetota</taxon>
        <taxon>Actinomycetes</taxon>
        <taxon>Pseudonocardiales</taxon>
        <taxon>Pseudonocardiaceae</taxon>
        <taxon>Actinokineospora</taxon>
    </lineage>
</organism>
<evidence type="ECO:0000256" key="1">
    <source>
        <dbReference type="SAM" id="MobiDB-lite"/>
    </source>
</evidence>
<dbReference type="Proteomes" id="UP000019277">
    <property type="component" value="Unassembled WGS sequence"/>
</dbReference>
<dbReference type="EMBL" id="AYXG01000024">
    <property type="protein sequence ID" value="EWC64063.1"/>
    <property type="molecule type" value="Genomic_DNA"/>
</dbReference>
<keyword evidence="3" id="KW-1185">Reference proteome</keyword>
<dbReference type="OrthoDB" id="9988184at2"/>
<accession>W7IUP6</accession>
<dbReference type="STRING" id="909613.UO65_0590"/>
<gene>
    <name evidence="2" type="ORF">UO65_0590</name>
</gene>